<accession>A0A0F9TWL0</accession>
<dbReference type="PANTHER" id="PTHR38340">
    <property type="entry name" value="S-LAYER PROTEIN"/>
    <property type="match status" value="1"/>
</dbReference>
<keyword evidence="2" id="KW-0964">Secreted</keyword>
<dbReference type="InterPro" id="IPR018511">
    <property type="entry name" value="Hemolysin-typ_Ca-bd_CS"/>
</dbReference>
<dbReference type="InterPro" id="IPR011049">
    <property type="entry name" value="Serralysin-like_metalloprot_C"/>
</dbReference>
<protein>
    <recommendedName>
        <fullName evidence="4">Haemolysin-type calcium binding-related domain-containing protein</fullName>
    </recommendedName>
</protein>
<organism evidence="3">
    <name type="scientific">marine sediment metagenome</name>
    <dbReference type="NCBI Taxonomy" id="412755"/>
    <lineage>
        <taxon>unclassified sequences</taxon>
        <taxon>metagenomes</taxon>
        <taxon>ecological metagenomes</taxon>
    </lineage>
</organism>
<dbReference type="PRINTS" id="PR00313">
    <property type="entry name" value="CABNDNGRPT"/>
</dbReference>
<dbReference type="SUPFAM" id="SSF51120">
    <property type="entry name" value="beta-Roll"/>
    <property type="match status" value="2"/>
</dbReference>
<evidence type="ECO:0000256" key="1">
    <source>
        <dbReference type="ARBA" id="ARBA00004613"/>
    </source>
</evidence>
<reference evidence="3" key="1">
    <citation type="journal article" date="2015" name="Nature">
        <title>Complex archaea that bridge the gap between prokaryotes and eukaryotes.</title>
        <authorList>
            <person name="Spang A."/>
            <person name="Saw J.H."/>
            <person name="Jorgensen S.L."/>
            <person name="Zaremba-Niedzwiedzka K."/>
            <person name="Martijn J."/>
            <person name="Lind A.E."/>
            <person name="van Eijk R."/>
            <person name="Schleper C."/>
            <person name="Guy L."/>
            <person name="Ettema T.J."/>
        </authorList>
    </citation>
    <scope>NUCLEOTIDE SEQUENCE</scope>
</reference>
<comment type="caution">
    <text evidence="3">The sequence shown here is derived from an EMBL/GenBank/DDBJ whole genome shotgun (WGS) entry which is preliminary data.</text>
</comment>
<dbReference type="GO" id="GO:0005509">
    <property type="term" value="F:calcium ion binding"/>
    <property type="evidence" value="ECO:0007669"/>
    <property type="project" value="InterPro"/>
</dbReference>
<evidence type="ECO:0000256" key="2">
    <source>
        <dbReference type="ARBA" id="ARBA00022525"/>
    </source>
</evidence>
<dbReference type="PANTHER" id="PTHR38340:SF1">
    <property type="entry name" value="S-LAYER PROTEIN"/>
    <property type="match status" value="1"/>
</dbReference>
<dbReference type="Pfam" id="PF00353">
    <property type="entry name" value="HemolysinCabind"/>
    <property type="match status" value="4"/>
</dbReference>
<sequence>MNTSNQFALQNNSIPNVFSSNSIDFTSSEMGLYFRLDQGWVTEIENKNIYSWNDLNEGISSESIPHVVVEGIAELYASNLSDVIQGSNQDETIYGMGGDDYINGGEGIDNIFGGEGNDLIKTGKGWGNFVDGGEGNDTINYFGETIDQGVYARMDKGWVTDYQNKLDYSWSEINTGIDSGEIEADFFVNIENFTGTNYRDVIQGNSGDNIIKGAGGSDYINGGDGFDISSYYGDSDDGYGINVRLDQGFAVSMADKMAHSWMDLLSAIKNGDVEADKLVSIEGAIGTKYNDAIQGNKFDNYLEGAQGNDFLNGGDGNDTLVGGSGIDRLIGGKGNDTFYADETDSYINGGEGFDIVSFEDVNGDNEVNINLASSNYSGLEAIVIGGDLQQQVHNINVSLDQIAADTEGTYDDMFFAIGIDTLTFSDSVGIASLTQELDGNYEAELIALLGLDESTQLQSTTYETEGGNFVTVIQDVIIDSDMDIGGIGSQDFMGQESMYIA</sequence>
<dbReference type="AlphaFoldDB" id="A0A0F9TWL0"/>
<evidence type="ECO:0000313" key="3">
    <source>
        <dbReference type="EMBL" id="KKN83724.1"/>
    </source>
</evidence>
<comment type="subcellular location">
    <subcellularLocation>
        <location evidence="1">Secreted</location>
    </subcellularLocation>
</comment>
<dbReference type="PROSITE" id="PS00330">
    <property type="entry name" value="HEMOLYSIN_CALCIUM"/>
    <property type="match status" value="3"/>
</dbReference>
<gene>
    <name evidence="3" type="ORF">LCGC14_0296600</name>
</gene>
<dbReference type="InterPro" id="IPR001343">
    <property type="entry name" value="Hemolysn_Ca-bd"/>
</dbReference>
<dbReference type="InterPro" id="IPR050557">
    <property type="entry name" value="RTX_toxin/Mannuronan_C5-epim"/>
</dbReference>
<dbReference type="GO" id="GO:0005576">
    <property type="term" value="C:extracellular region"/>
    <property type="evidence" value="ECO:0007669"/>
    <property type="project" value="UniProtKB-SubCell"/>
</dbReference>
<evidence type="ECO:0008006" key="4">
    <source>
        <dbReference type="Google" id="ProtNLM"/>
    </source>
</evidence>
<dbReference type="EMBL" id="LAZR01000181">
    <property type="protein sequence ID" value="KKN83724.1"/>
    <property type="molecule type" value="Genomic_DNA"/>
</dbReference>
<proteinExistence type="predicted"/>
<dbReference type="Gene3D" id="2.150.10.10">
    <property type="entry name" value="Serralysin-like metalloprotease, C-terminal"/>
    <property type="match status" value="2"/>
</dbReference>
<name>A0A0F9TWL0_9ZZZZ</name>